<dbReference type="InterPro" id="IPR027379">
    <property type="entry name" value="CLS_N"/>
</dbReference>
<evidence type="ECO:0000256" key="5">
    <source>
        <dbReference type="ARBA" id="ARBA00023136"/>
    </source>
</evidence>
<dbReference type="Pfam" id="PF13396">
    <property type="entry name" value="PLDc_N"/>
    <property type="match status" value="1"/>
</dbReference>
<evidence type="ECO:0000256" key="3">
    <source>
        <dbReference type="ARBA" id="ARBA00022692"/>
    </source>
</evidence>
<feature type="domain" description="Cardiolipin synthase N-terminal" evidence="7">
    <location>
        <begin position="15"/>
        <end position="57"/>
    </location>
</feature>
<keyword evidence="2" id="KW-1003">Cell membrane</keyword>
<reference evidence="9" key="1">
    <citation type="submission" date="2017-01" db="EMBL/GenBank/DDBJ databases">
        <authorList>
            <person name="Varghese N."/>
            <person name="Submissions S."/>
        </authorList>
    </citation>
    <scope>NUCLEOTIDE SEQUENCE [LARGE SCALE GENOMIC DNA]</scope>
    <source>
        <strain evidence="9">DSM 22306</strain>
    </source>
</reference>
<gene>
    <name evidence="8" type="ORF">SAMN05421760_10951</name>
</gene>
<dbReference type="RefSeq" id="WP_054342109.1">
    <property type="nucleotide sequence ID" value="NZ_FTOE01000009.1"/>
</dbReference>
<dbReference type="Proteomes" id="UP000185999">
    <property type="component" value="Unassembled WGS sequence"/>
</dbReference>
<evidence type="ECO:0000256" key="1">
    <source>
        <dbReference type="ARBA" id="ARBA00004651"/>
    </source>
</evidence>
<evidence type="ECO:0000256" key="6">
    <source>
        <dbReference type="SAM" id="Phobius"/>
    </source>
</evidence>
<name>A0A1N7NEF1_9GAMM</name>
<keyword evidence="9" id="KW-1185">Reference proteome</keyword>
<protein>
    <submittedName>
        <fullName evidence="8">Phospholipase_D-nuclease N-terminal</fullName>
    </submittedName>
</protein>
<dbReference type="EMBL" id="FTOE01000009">
    <property type="protein sequence ID" value="SIS96648.1"/>
    <property type="molecule type" value="Genomic_DNA"/>
</dbReference>
<organism evidence="8 9">
    <name type="scientific">Neptunomonas antarctica</name>
    <dbReference type="NCBI Taxonomy" id="619304"/>
    <lineage>
        <taxon>Bacteria</taxon>
        <taxon>Pseudomonadati</taxon>
        <taxon>Pseudomonadota</taxon>
        <taxon>Gammaproteobacteria</taxon>
        <taxon>Oceanospirillales</taxon>
        <taxon>Oceanospirillaceae</taxon>
        <taxon>Neptunomonas</taxon>
    </lineage>
</organism>
<comment type="subcellular location">
    <subcellularLocation>
        <location evidence="1">Cell membrane</location>
        <topology evidence="1">Multi-pass membrane protein</topology>
    </subcellularLocation>
</comment>
<keyword evidence="4 6" id="KW-1133">Transmembrane helix</keyword>
<dbReference type="OrthoDB" id="8455471at2"/>
<keyword evidence="5 6" id="KW-0472">Membrane</keyword>
<evidence type="ECO:0000259" key="7">
    <source>
        <dbReference type="Pfam" id="PF13396"/>
    </source>
</evidence>
<feature type="transmembrane region" description="Helical" evidence="6">
    <location>
        <begin position="36"/>
        <end position="55"/>
    </location>
</feature>
<dbReference type="STRING" id="619304.SAMN05421760_10951"/>
<accession>A0A1N7NEF1</accession>
<evidence type="ECO:0000256" key="4">
    <source>
        <dbReference type="ARBA" id="ARBA00022989"/>
    </source>
</evidence>
<evidence type="ECO:0000256" key="2">
    <source>
        <dbReference type="ARBA" id="ARBA00022475"/>
    </source>
</evidence>
<dbReference type="GO" id="GO:0005886">
    <property type="term" value="C:plasma membrane"/>
    <property type="evidence" value="ECO:0007669"/>
    <property type="project" value="UniProtKB-SubCell"/>
</dbReference>
<dbReference type="AlphaFoldDB" id="A0A1N7NEF1"/>
<proteinExistence type="predicted"/>
<keyword evidence="3 6" id="KW-0812">Transmembrane</keyword>
<sequence length="62" mass="6845">MGIEVSGILGLLILVFDIWAIIQAMQSSATTGSKILWVLLILFLPVLGFVFWLFLGPGRKKI</sequence>
<evidence type="ECO:0000313" key="9">
    <source>
        <dbReference type="Proteomes" id="UP000185999"/>
    </source>
</evidence>
<evidence type="ECO:0000313" key="8">
    <source>
        <dbReference type="EMBL" id="SIS96648.1"/>
    </source>
</evidence>